<dbReference type="AlphaFoldDB" id="A0A5J4WXP0"/>
<organism evidence="2 3">
    <name type="scientific">Streblomastix strix</name>
    <dbReference type="NCBI Taxonomy" id="222440"/>
    <lineage>
        <taxon>Eukaryota</taxon>
        <taxon>Metamonada</taxon>
        <taxon>Preaxostyla</taxon>
        <taxon>Oxymonadida</taxon>
        <taxon>Streblomastigidae</taxon>
        <taxon>Streblomastix</taxon>
    </lineage>
</organism>
<dbReference type="EMBL" id="SNRW01000668">
    <property type="protein sequence ID" value="KAA6399848.1"/>
    <property type="molecule type" value="Genomic_DNA"/>
</dbReference>
<feature type="domain" description="DDE-1" evidence="1">
    <location>
        <begin position="173"/>
        <end position="294"/>
    </location>
</feature>
<evidence type="ECO:0000313" key="2">
    <source>
        <dbReference type="EMBL" id="KAA6399848.1"/>
    </source>
</evidence>
<dbReference type="Gene3D" id="3.30.420.10">
    <property type="entry name" value="Ribonuclease H-like superfamily/Ribonuclease H"/>
    <property type="match status" value="1"/>
</dbReference>
<dbReference type="Pfam" id="PF03184">
    <property type="entry name" value="DDE_1"/>
    <property type="match status" value="1"/>
</dbReference>
<dbReference type="GO" id="GO:0003676">
    <property type="term" value="F:nucleic acid binding"/>
    <property type="evidence" value="ECO:0007669"/>
    <property type="project" value="InterPro"/>
</dbReference>
<name>A0A5J4WXP0_9EUKA</name>
<reference evidence="2 3" key="1">
    <citation type="submission" date="2019-03" db="EMBL/GenBank/DDBJ databases">
        <title>Single cell metagenomics reveals metabolic interactions within the superorganism composed of flagellate Streblomastix strix and complex community of Bacteroidetes bacteria on its surface.</title>
        <authorList>
            <person name="Treitli S.C."/>
            <person name="Kolisko M."/>
            <person name="Husnik F."/>
            <person name="Keeling P."/>
            <person name="Hampl V."/>
        </authorList>
    </citation>
    <scope>NUCLEOTIDE SEQUENCE [LARGE SCALE GENOMIC DNA]</scope>
    <source>
        <strain evidence="2">ST1C</strain>
    </source>
</reference>
<dbReference type="Proteomes" id="UP000324800">
    <property type="component" value="Unassembled WGS sequence"/>
</dbReference>
<gene>
    <name evidence="2" type="ORF">EZS28_004623</name>
</gene>
<evidence type="ECO:0000259" key="1">
    <source>
        <dbReference type="Pfam" id="PF03184"/>
    </source>
</evidence>
<dbReference type="InterPro" id="IPR004875">
    <property type="entry name" value="DDE_SF_endonuclease_dom"/>
</dbReference>
<protein>
    <recommendedName>
        <fullName evidence="1">DDE-1 domain-containing protein</fullName>
    </recommendedName>
</protein>
<evidence type="ECO:0000313" key="3">
    <source>
        <dbReference type="Proteomes" id="UP000324800"/>
    </source>
</evidence>
<proteinExistence type="predicted"/>
<comment type="caution">
    <text evidence="2">The sequence shown here is derived from an EMBL/GenBank/DDBJ whole genome shotgun (WGS) entry which is preliminary data.</text>
</comment>
<accession>A0A5J4WXP0</accession>
<sequence>MVSSLGSSKYTKVKKKNLALCDCFLLIDEIAKLGKSTKIKKKIQTIPKQIREEIFKRWKIAVSGNFHKYLIGRHIDKLIIKRATSRQVQRMLIRAEYIQKHLTNLKITVKGKKICIVINRDEIGIQAYCDTRDQCFIIPAEYKDDEIHMAADRSEIRVSTMIAVILDYQLLLPFLNSKQSVIQQELQQNNVIQNENVIVVSSTSGMINIDLMLQWVRDVLIKFVKLQRQKYRLQNRYEAVLIVDNMTAHRNNDVKDLLKANSTILLTLQPHQTHFTQPCDVGIFGTLKQYYQQNREGIAKFTLAQIATHIIDASQKAASLQIIKNRFPPAQFSPQSMVISQKLMQICTHSMRTYSNSCGTYISMREIEELIGNQTAVPYTIPIRF</sequence>
<dbReference type="InterPro" id="IPR036397">
    <property type="entry name" value="RNaseH_sf"/>
</dbReference>